<comment type="caution">
    <text evidence="4">The sequence shown here is derived from an EMBL/GenBank/DDBJ whole genome shotgun (WGS) entry which is preliminary data.</text>
</comment>
<evidence type="ECO:0000256" key="2">
    <source>
        <dbReference type="SAM" id="Phobius"/>
    </source>
</evidence>
<keyword evidence="2" id="KW-0472">Membrane</keyword>
<dbReference type="InterPro" id="IPR002999">
    <property type="entry name" value="Tudor"/>
</dbReference>
<keyword evidence="5" id="KW-1185">Reference proteome</keyword>
<keyword evidence="2" id="KW-0812">Transmembrane</keyword>
<keyword evidence="2" id="KW-1133">Transmembrane helix</keyword>
<dbReference type="OrthoDB" id="5876811at2759"/>
<feature type="region of interest" description="Disordered" evidence="1">
    <location>
        <begin position="314"/>
        <end position="367"/>
    </location>
</feature>
<evidence type="ECO:0000259" key="3">
    <source>
        <dbReference type="PROSITE" id="PS50304"/>
    </source>
</evidence>
<feature type="compositionally biased region" description="Basic residues" evidence="1">
    <location>
        <begin position="343"/>
        <end position="355"/>
    </location>
</feature>
<dbReference type="Proteomes" id="UP000031036">
    <property type="component" value="Unassembled WGS sequence"/>
</dbReference>
<evidence type="ECO:0000313" key="4">
    <source>
        <dbReference type="EMBL" id="KHN78525.1"/>
    </source>
</evidence>
<feature type="compositionally biased region" description="Basic and acidic residues" evidence="1">
    <location>
        <begin position="356"/>
        <end position="367"/>
    </location>
</feature>
<feature type="domain" description="Tudor" evidence="3">
    <location>
        <begin position="47"/>
        <end position="106"/>
    </location>
</feature>
<feature type="compositionally biased region" description="Low complexity" evidence="1">
    <location>
        <begin position="469"/>
        <end position="488"/>
    </location>
</feature>
<gene>
    <name evidence="4" type="ORF">Tcan_13968</name>
</gene>
<feature type="region of interest" description="Disordered" evidence="1">
    <location>
        <begin position="755"/>
        <end position="788"/>
    </location>
</feature>
<dbReference type="SUPFAM" id="SSF63748">
    <property type="entry name" value="Tudor/PWWP/MBT"/>
    <property type="match status" value="1"/>
</dbReference>
<dbReference type="EMBL" id="JPKZ01002087">
    <property type="protein sequence ID" value="KHN78525.1"/>
    <property type="molecule type" value="Genomic_DNA"/>
</dbReference>
<evidence type="ECO:0000256" key="1">
    <source>
        <dbReference type="SAM" id="MobiDB-lite"/>
    </source>
</evidence>
<dbReference type="Gene3D" id="2.30.30.140">
    <property type="match status" value="1"/>
</dbReference>
<feature type="compositionally biased region" description="Basic residues" evidence="1">
    <location>
        <begin position="318"/>
        <end position="329"/>
    </location>
</feature>
<feature type="compositionally biased region" description="Low complexity" evidence="1">
    <location>
        <begin position="772"/>
        <end position="788"/>
    </location>
</feature>
<proteinExistence type="predicted"/>
<feature type="region of interest" description="Disordered" evidence="1">
    <location>
        <begin position="457"/>
        <end position="488"/>
    </location>
</feature>
<sequence>MEEIVIFNSSLAWTSLYVQLPPASLLLTQLQPTLSSYYNSSRERIVNPLPGMTAIAKIGENNECFRIMVIKRESPVIVKVFFVDYGNTEGIDIRVLHKMPHHLLEIPDEPPGYTDDVKQSMPYFPVGKDAYVPSDYKSEKSQLITGSLKKKKADEIRYFKPGDNNVILDAAKDEKSNDNFISYTRRVEMTSNSVLNADSVARISDSRSTYAAGAFVMQGPVFWMCMFVAVPVVVLLITAPVILLYKHRRGLQNKKKSFAFGTKQSEFGSLGEEEQDDSSMFGVQSMESLAEKKGISEEDLASFAGLIVAEKLRPQKRESKRRRHRRTSRSRSSSRQENISLNRGHRNRRTSHRSMTHSDRTSSHDRISAGLSPKFIHSMNAEYHHHMDCKDPLQTKTISLQTTNPIQDVKICDDKTMHTSSSDRSVTSHCASRSGLTSCSHFSVDAIRRAQLSANETVHTSDDDNSLVSSFTSYSGSNSSSSSTSTSTITEVELNLKERHAKRMCSVQQHNFEISERRTAEDSAVPKIANGSRPKAEIVQETDSEEKMLGLKKSIPTSTENDCLMKRTYIALQLDHSEEEESLNESETKYYSENDATTNNRVKIGHTYKESSPSRGITCANSVHDSDLEMPQLSAIDRAIRGDGMTVATKPEAILINECGKLRSTQTPKCSARFVSVPVEVSFDVSTTTNESRQQCSKGFTAQRIEHAKLNITADSSDTIRTMCASTNSSEVTSTEASLPKTESIQQMLACKERSKLPTKTSMLSTYSKSASDTTMTSDSRFSSTTSS</sequence>
<organism evidence="4 5">
    <name type="scientific">Toxocara canis</name>
    <name type="common">Canine roundworm</name>
    <dbReference type="NCBI Taxonomy" id="6265"/>
    <lineage>
        <taxon>Eukaryota</taxon>
        <taxon>Metazoa</taxon>
        <taxon>Ecdysozoa</taxon>
        <taxon>Nematoda</taxon>
        <taxon>Chromadorea</taxon>
        <taxon>Rhabditida</taxon>
        <taxon>Spirurina</taxon>
        <taxon>Ascaridomorpha</taxon>
        <taxon>Ascaridoidea</taxon>
        <taxon>Toxocaridae</taxon>
        <taxon>Toxocara</taxon>
    </lineage>
</organism>
<name>A0A0B2VC06_TOXCA</name>
<evidence type="ECO:0000313" key="5">
    <source>
        <dbReference type="Proteomes" id="UP000031036"/>
    </source>
</evidence>
<feature type="transmembrane region" description="Helical" evidence="2">
    <location>
        <begin position="221"/>
        <end position="245"/>
    </location>
</feature>
<reference evidence="4 5" key="1">
    <citation type="submission" date="2014-11" db="EMBL/GenBank/DDBJ databases">
        <title>Genetic blueprint of the zoonotic pathogen Toxocara canis.</title>
        <authorList>
            <person name="Zhu X.-Q."/>
            <person name="Korhonen P.K."/>
            <person name="Cai H."/>
            <person name="Young N.D."/>
            <person name="Nejsum P."/>
            <person name="von Samson-Himmelstjerna G."/>
            <person name="Boag P.R."/>
            <person name="Tan P."/>
            <person name="Li Q."/>
            <person name="Min J."/>
            <person name="Yang Y."/>
            <person name="Wang X."/>
            <person name="Fang X."/>
            <person name="Hall R.S."/>
            <person name="Hofmann A."/>
            <person name="Sternberg P.W."/>
            <person name="Jex A.R."/>
            <person name="Gasser R.B."/>
        </authorList>
    </citation>
    <scope>NUCLEOTIDE SEQUENCE [LARGE SCALE GENOMIC DNA]</scope>
    <source>
        <strain evidence="4">PN_DK_2014</strain>
    </source>
</reference>
<dbReference type="Pfam" id="PF00567">
    <property type="entry name" value="TUDOR"/>
    <property type="match status" value="1"/>
</dbReference>
<accession>A0A0B2VC06</accession>
<dbReference type="PROSITE" id="PS50304">
    <property type="entry name" value="TUDOR"/>
    <property type="match status" value="1"/>
</dbReference>
<feature type="region of interest" description="Disordered" evidence="1">
    <location>
        <begin position="417"/>
        <end position="436"/>
    </location>
</feature>
<dbReference type="AlphaFoldDB" id="A0A0B2VC06"/>
<feature type="compositionally biased region" description="Polar residues" evidence="1">
    <location>
        <begin position="758"/>
        <end position="771"/>
    </location>
</feature>
<protein>
    <recommendedName>
        <fullName evidence="3">Tudor domain-containing protein</fullName>
    </recommendedName>
</protein>
<dbReference type="STRING" id="6265.A0A0B2VC06"/>
<dbReference type="CDD" id="cd20379">
    <property type="entry name" value="Tudor_dTUD-like"/>
    <property type="match status" value="1"/>
</dbReference>
<feature type="compositionally biased region" description="Polar residues" evidence="1">
    <location>
        <begin position="418"/>
        <end position="436"/>
    </location>
</feature>